<dbReference type="EMBL" id="JBBCAQ010000022">
    <property type="protein sequence ID" value="KAK7590179.1"/>
    <property type="molecule type" value="Genomic_DNA"/>
</dbReference>
<dbReference type="GO" id="GO:0046294">
    <property type="term" value="P:formaldehyde catabolic process"/>
    <property type="evidence" value="ECO:0007669"/>
    <property type="project" value="InterPro"/>
</dbReference>
<feature type="active site" description="Charge relay system" evidence="7">
    <location>
        <position position="228"/>
    </location>
</feature>
<dbReference type="InterPro" id="IPR014186">
    <property type="entry name" value="S-formylglutathione_hydrol"/>
</dbReference>
<keyword evidence="5 8" id="KW-0719">Serine esterase</keyword>
<dbReference type="PANTHER" id="PTHR10061">
    <property type="entry name" value="S-FORMYLGLUTATHIONE HYDROLASE"/>
    <property type="match status" value="1"/>
</dbReference>
<dbReference type="InterPro" id="IPR029058">
    <property type="entry name" value="AB_hydrolase_fold"/>
</dbReference>
<dbReference type="PANTHER" id="PTHR10061:SF0">
    <property type="entry name" value="S-FORMYLGLUTATHIONE HYDROLASE"/>
    <property type="match status" value="1"/>
</dbReference>
<keyword evidence="8" id="KW-0963">Cytoplasm</keyword>
<dbReference type="Proteomes" id="UP001367676">
    <property type="component" value="Unassembled WGS sequence"/>
</dbReference>
<evidence type="ECO:0000256" key="4">
    <source>
        <dbReference type="ARBA" id="ARBA00016774"/>
    </source>
</evidence>
<feature type="active site" description="Charge relay system" evidence="7">
    <location>
        <position position="261"/>
    </location>
</feature>
<evidence type="ECO:0000256" key="6">
    <source>
        <dbReference type="ARBA" id="ARBA00022801"/>
    </source>
</evidence>
<dbReference type="Pfam" id="PF00756">
    <property type="entry name" value="Esterase"/>
    <property type="match status" value="1"/>
</dbReference>
<dbReference type="GO" id="GO:0018738">
    <property type="term" value="F:S-formylglutathione hydrolase activity"/>
    <property type="evidence" value="ECO:0007669"/>
    <property type="project" value="UniProtKB-EC"/>
</dbReference>
<evidence type="ECO:0000256" key="7">
    <source>
        <dbReference type="PIRSR" id="PIRSR614186-1"/>
    </source>
</evidence>
<evidence type="ECO:0000256" key="1">
    <source>
        <dbReference type="ARBA" id="ARBA00002608"/>
    </source>
</evidence>
<dbReference type="AlphaFoldDB" id="A0AAN9Y3I1"/>
<reference evidence="9 10" key="1">
    <citation type="submission" date="2024-03" db="EMBL/GenBank/DDBJ databases">
        <title>Adaptation during the transition from Ophiocordyceps entomopathogen to insect associate is accompanied by gene loss and intensified selection.</title>
        <authorList>
            <person name="Ward C.M."/>
            <person name="Onetto C.A."/>
            <person name="Borneman A.R."/>
        </authorList>
    </citation>
    <scope>NUCLEOTIDE SEQUENCE [LARGE SCALE GENOMIC DNA]</scope>
    <source>
        <strain evidence="9">AWRI1</strain>
        <tissue evidence="9">Single Adult Female</tissue>
    </source>
</reference>
<accession>A0AAN9Y3I1</accession>
<comment type="caution">
    <text evidence="9">The sequence shown here is derived from an EMBL/GenBank/DDBJ whole genome shotgun (WGS) entry which is preliminary data.</text>
</comment>
<comment type="catalytic activity">
    <reaction evidence="8">
        <text>S-formylglutathione + H2O = formate + glutathione + H(+)</text>
        <dbReference type="Rhea" id="RHEA:14961"/>
        <dbReference type="ChEBI" id="CHEBI:15377"/>
        <dbReference type="ChEBI" id="CHEBI:15378"/>
        <dbReference type="ChEBI" id="CHEBI:15740"/>
        <dbReference type="ChEBI" id="CHEBI:57688"/>
        <dbReference type="ChEBI" id="CHEBI:57925"/>
        <dbReference type="EC" id="3.1.2.12"/>
    </reaction>
</comment>
<evidence type="ECO:0000256" key="2">
    <source>
        <dbReference type="ARBA" id="ARBA00005622"/>
    </source>
</evidence>
<protein>
    <recommendedName>
        <fullName evidence="4 8">S-formylglutathione hydrolase</fullName>
        <ecNumber evidence="3 8">3.1.2.12</ecNumber>
    </recommendedName>
</protein>
<sequence length="291" mass="33184">MTDLRLKFSSKCFNGFQKIYSHYSKVTNCEMQFAIYLPLECEQYPLPVLYFLSGLGFDHIDFIEKSGAQKAAAQQSVILVAPDSSPRNTNIPNENGEWNFGIKASYYINATQPPWSNHYKMFSYITEELPKIIDDNFSTLPGERGIMGFSVGGHGAFLSAFKNPCLYRSLSTLAPVCDILKAPHSAHALELYLGPQYDSNWDEWSAINLASCYEGPPLHILIDQGSADKYLKAHLFTKEFMEACEKSGIEIDYNLRDGFGHNYYFIKSFIEDHVAYHARILHRFQMKNSKF</sequence>
<dbReference type="InterPro" id="IPR000801">
    <property type="entry name" value="Esterase-like"/>
</dbReference>
<evidence type="ECO:0000313" key="10">
    <source>
        <dbReference type="Proteomes" id="UP001367676"/>
    </source>
</evidence>
<comment type="function">
    <text evidence="1 8">Serine hydrolase involved in the detoxification of formaldehyde.</text>
</comment>
<feature type="active site" description="Charge relay system" evidence="7">
    <location>
        <position position="150"/>
    </location>
</feature>
<name>A0AAN9Y3I1_9HEMI</name>
<dbReference type="Gene3D" id="3.40.50.1820">
    <property type="entry name" value="alpha/beta hydrolase"/>
    <property type="match status" value="1"/>
</dbReference>
<evidence type="ECO:0000313" key="9">
    <source>
        <dbReference type="EMBL" id="KAK7590179.1"/>
    </source>
</evidence>
<evidence type="ECO:0000256" key="3">
    <source>
        <dbReference type="ARBA" id="ARBA00012479"/>
    </source>
</evidence>
<dbReference type="GO" id="GO:0052689">
    <property type="term" value="F:carboxylic ester hydrolase activity"/>
    <property type="evidence" value="ECO:0007669"/>
    <property type="project" value="UniProtKB-KW"/>
</dbReference>
<comment type="similarity">
    <text evidence="2 8">Belongs to the esterase D family.</text>
</comment>
<organism evidence="9 10">
    <name type="scientific">Parthenolecanium corni</name>
    <dbReference type="NCBI Taxonomy" id="536013"/>
    <lineage>
        <taxon>Eukaryota</taxon>
        <taxon>Metazoa</taxon>
        <taxon>Ecdysozoa</taxon>
        <taxon>Arthropoda</taxon>
        <taxon>Hexapoda</taxon>
        <taxon>Insecta</taxon>
        <taxon>Pterygota</taxon>
        <taxon>Neoptera</taxon>
        <taxon>Paraneoptera</taxon>
        <taxon>Hemiptera</taxon>
        <taxon>Sternorrhyncha</taxon>
        <taxon>Coccoidea</taxon>
        <taxon>Coccidae</taxon>
        <taxon>Parthenolecanium</taxon>
    </lineage>
</organism>
<proteinExistence type="inferred from homology"/>
<comment type="subcellular location">
    <subcellularLocation>
        <location evidence="8">Cytoplasm</location>
    </subcellularLocation>
</comment>
<dbReference type="GO" id="GO:0005829">
    <property type="term" value="C:cytosol"/>
    <property type="evidence" value="ECO:0007669"/>
    <property type="project" value="TreeGrafter"/>
</dbReference>
<dbReference type="NCBIfam" id="TIGR02821">
    <property type="entry name" value="fghA_ester_D"/>
    <property type="match status" value="1"/>
</dbReference>
<evidence type="ECO:0000256" key="8">
    <source>
        <dbReference type="RuleBase" id="RU363068"/>
    </source>
</evidence>
<evidence type="ECO:0000256" key="5">
    <source>
        <dbReference type="ARBA" id="ARBA00022487"/>
    </source>
</evidence>
<dbReference type="SUPFAM" id="SSF53474">
    <property type="entry name" value="alpha/beta-Hydrolases"/>
    <property type="match status" value="1"/>
</dbReference>
<keyword evidence="10" id="KW-1185">Reference proteome</keyword>
<dbReference type="EC" id="3.1.2.12" evidence="3 8"/>
<gene>
    <name evidence="9" type="ORF">V9T40_001792</name>
</gene>
<keyword evidence="6 8" id="KW-0378">Hydrolase</keyword>